<accession>A0A6A6JHF8</accession>
<dbReference type="PANTHER" id="PTHR23003">
    <property type="entry name" value="RNA RECOGNITION MOTIF RRM DOMAIN CONTAINING PROTEIN"/>
    <property type="match status" value="1"/>
</dbReference>
<dbReference type="OrthoDB" id="1049195at2759"/>
<dbReference type="InterPro" id="IPR035979">
    <property type="entry name" value="RBD_domain_sf"/>
</dbReference>
<dbReference type="GO" id="GO:0003729">
    <property type="term" value="F:mRNA binding"/>
    <property type="evidence" value="ECO:0007669"/>
    <property type="project" value="TreeGrafter"/>
</dbReference>
<dbReference type="Gene3D" id="3.30.70.330">
    <property type="match status" value="1"/>
</dbReference>
<evidence type="ECO:0000313" key="5">
    <source>
        <dbReference type="EMBL" id="KAF2275991.1"/>
    </source>
</evidence>
<dbReference type="PROSITE" id="PS50102">
    <property type="entry name" value="RRM"/>
    <property type="match status" value="1"/>
</dbReference>
<dbReference type="InterPro" id="IPR050374">
    <property type="entry name" value="RRT5_SRSF_SR"/>
</dbReference>
<dbReference type="GO" id="GO:0005634">
    <property type="term" value="C:nucleus"/>
    <property type="evidence" value="ECO:0007669"/>
    <property type="project" value="TreeGrafter"/>
</dbReference>
<feature type="compositionally biased region" description="Polar residues" evidence="3">
    <location>
        <begin position="187"/>
        <end position="207"/>
    </location>
</feature>
<dbReference type="AlphaFoldDB" id="A0A6A6JHF8"/>
<evidence type="ECO:0000259" key="4">
    <source>
        <dbReference type="PROSITE" id="PS50102"/>
    </source>
</evidence>
<dbReference type="EMBL" id="ML986495">
    <property type="protein sequence ID" value="KAF2275991.1"/>
    <property type="molecule type" value="Genomic_DNA"/>
</dbReference>
<name>A0A6A6JHF8_WESOR</name>
<dbReference type="Pfam" id="PF00076">
    <property type="entry name" value="RRM_1"/>
    <property type="match status" value="1"/>
</dbReference>
<protein>
    <recommendedName>
        <fullName evidence="4">RRM domain-containing protein</fullName>
    </recommendedName>
</protein>
<keyword evidence="6" id="KW-1185">Reference proteome</keyword>
<dbReference type="RefSeq" id="XP_033653530.1">
    <property type="nucleotide sequence ID" value="XM_033800958.1"/>
</dbReference>
<dbReference type="InterPro" id="IPR012677">
    <property type="entry name" value="Nucleotide-bd_a/b_plait_sf"/>
</dbReference>
<feature type="domain" description="RRM" evidence="4">
    <location>
        <begin position="289"/>
        <end position="367"/>
    </location>
</feature>
<dbReference type="GeneID" id="54554133"/>
<evidence type="ECO:0000256" key="2">
    <source>
        <dbReference type="PROSITE-ProRule" id="PRU00176"/>
    </source>
</evidence>
<proteinExistence type="predicted"/>
<feature type="compositionally biased region" description="Low complexity" evidence="3">
    <location>
        <begin position="168"/>
        <end position="185"/>
    </location>
</feature>
<dbReference type="GO" id="GO:0005737">
    <property type="term" value="C:cytoplasm"/>
    <property type="evidence" value="ECO:0007669"/>
    <property type="project" value="TreeGrafter"/>
</dbReference>
<evidence type="ECO:0000256" key="3">
    <source>
        <dbReference type="SAM" id="MobiDB-lite"/>
    </source>
</evidence>
<organism evidence="5 6">
    <name type="scientific">Westerdykella ornata</name>
    <dbReference type="NCBI Taxonomy" id="318751"/>
    <lineage>
        <taxon>Eukaryota</taxon>
        <taxon>Fungi</taxon>
        <taxon>Dikarya</taxon>
        <taxon>Ascomycota</taxon>
        <taxon>Pezizomycotina</taxon>
        <taxon>Dothideomycetes</taxon>
        <taxon>Pleosporomycetidae</taxon>
        <taxon>Pleosporales</taxon>
        <taxon>Sporormiaceae</taxon>
        <taxon>Westerdykella</taxon>
    </lineage>
</organism>
<reference evidence="5" key="1">
    <citation type="journal article" date="2020" name="Stud. Mycol.">
        <title>101 Dothideomycetes genomes: a test case for predicting lifestyles and emergence of pathogens.</title>
        <authorList>
            <person name="Haridas S."/>
            <person name="Albert R."/>
            <person name="Binder M."/>
            <person name="Bloem J."/>
            <person name="Labutti K."/>
            <person name="Salamov A."/>
            <person name="Andreopoulos B."/>
            <person name="Baker S."/>
            <person name="Barry K."/>
            <person name="Bills G."/>
            <person name="Bluhm B."/>
            <person name="Cannon C."/>
            <person name="Castanera R."/>
            <person name="Culley D."/>
            <person name="Daum C."/>
            <person name="Ezra D."/>
            <person name="Gonzalez J."/>
            <person name="Henrissat B."/>
            <person name="Kuo A."/>
            <person name="Liang C."/>
            <person name="Lipzen A."/>
            <person name="Lutzoni F."/>
            <person name="Magnuson J."/>
            <person name="Mondo S."/>
            <person name="Nolan M."/>
            <person name="Ohm R."/>
            <person name="Pangilinan J."/>
            <person name="Park H.-J."/>
            <person name="Ramirez L."/>
            <person name="Alfaro M."/>
            <person name="Sun H."/>
            <person name="Tritt A."/>
            <person name="Yoshinaga Y."/>
            <person name="Zwiers L.-H."/>
            <person name="Turgeon B."/>
            <person name="Goodwin S."/>
            <person name="Spatafora J."/>
            <person name="Crous P."/>
            <person name="Grigoriev I."/>
        </authorList>
    </citation>
    <scope>NUCLEOTIDE SEQUENCE</scope>
    <source>
        <strain evidence="5">CBS 379.55</strain>
    </source>
</reference>
<feature type="region of interest" description="Disordered" evidence="3">
    <location>
        <begin position="156"/>
        <end position="249"/>
    </location>
</feature>
<evidence type="ECO:0000313" key="6">
    <source>
        <dbReference type="Proteomes" id="UP000800097"/>
    </source>
</evidence>
<sequence>MPGTGSPKEDYLLIIVGPLDHAFFKDWRTLKDEIRKGVKEQPGQTEVEADPTKHQSVGWCTFKDLSEAEKAYGKLECQRSILVHLYITSTVDRNFQLHTCNCSDFHKIFRDVGRDGHSKTTCLPSSGADWAVLHRKSLVNFVPILQLRRRPRDAIGRGVQHSYGQATPQTYGYPYGQPPNQSYGQLPRQNYSQVPSQSYAQVPSQSYGPVPGQSYGPLSGQSYNQAPSYDYSRTSPMTDPEVYPQSGTTSAYPGAYRSSSFSTATPLYAANQSGFLVNMTKGTALTESRGIFIQGISFKAKKENLEDLFKGKKITPVDFRLCRGKEGRFNGCVTARFNTPEEANAAIQKLDGSKHMGRLITVRLDKEKTIVKPEYSEPLIVDGTTPSRNVPL</sequence>
<keyword evidence="1 2" id="KW-0694">RNA-binding</keyword>
<evidence type="ECO:0000256" key="1">
    <source>
        <dbReference type="ARBA" id="ARBA00022884"/>
    </source>
</evidence>
<dbReference type="CDD" id="cd00590">
    <property type="entry name" value="RRM_SF"/>
    <property type="match status" value="1"/>
</dbReference>
<dbReference type="Proteomes" id="UP000800097">
    <property type="component" value="Unassembled WGS sequence"/>
</dbReference>
<dbReference type="InterPro" id="IPR000504">
    <property type="entry name" value="RRM_dom"/>
</dbReference>
<gene>
    <name evidence="5" type="ORF">EI97DRAFT_458984</name>
</gene>
<dbReference type="SMART" id="SM00360">
    <property type="entry name" value="RRM"/>
    <property type="match status" value="1"/>
</dbReference>
<feature type="compositionally biased region" description="Polar residues" evidence="3">
    <location>
        <begin position="219"/>
        <end position="237"/>
    </location>
</feature>
<dbReference type="SUPFAM" id="SSF54928">
    <property type="entry name" value="RNA-binding domain, RBD"/>
    <property type="match status" value="1"/>
</dbReference>